<feature type="chain" id="PRO_5002316676" description="F-box domain-containing protein" evidence="1">
    <location>
        <begin position="21"/>
        <end position="424"/>
    </location>
</feature>
<keyword evidence="1" id="KW-0732">Signal</keyword>
<dbReference type="Gene3D" id="1.20.1280.50">
    <property type="match status" value="1"/>
</dbReference>
<organism evidence="3 4">
    <name type="scientific">Fistulina hepatica ATCC 64428</name>
    <dbReference type="NCBI Taxonomy" id="1128425"/>
    <lineage>
        <taxon>Eukaryota</taxon>
        <taxon>Fungi</taxon>
        <taxon>Dikarya</taxon>
        <taxon>Basidiomycota</taxon>
        <taxon>Agaricomycotina</taxon>
        <taxon>Agaricomycetes</taxon>
        <taxon>Agaricomycetidae</taxon>
        <taxon>Agaricales</taxon>
        <taxon>Fistulinaceae</taxon>
        <taxon>Fistulina</taxon>
    </lineage>
</organism>
<evidence type="ECO:0000313" key="3">
    <source>
        <dbReference type="EMBL" id="KIY52958.1"/>
    </source>
</evidence>
<evidence type="ECO:0000259" key="2">
    <source>
        <dbReference type="PROSITE" id="PS50181"/>
    </source>
</evidence>
<dbReference type="InterPro" id="IPR001810">
    <property type="entry name" value="F-box_dom"/>
</dbReference>
<keyword evidence="4" id="KW-1185">Reference proteome</keyword>
<evidence type="ECO:0000313" key="4">
    <source>
        <dbReference type="Proteomes" id="UP000054144"/>
    </source>
</evidence>
<dbReference type="OrthoDB" id="3247499at2759"/>
<dbReference type="EMBL" id="KN881629">
    <property type="protein sequence ID" value="KIY52958.1"/>
    <property type="molecule type" value="Genomic_DNA"/>
</dbReference>
<dbReference type="CDD" id="cd09917">
    <property type="entry name" value="F-box_SF"/>
    <property type="match status" value="1"/>
</dbReference>
<protein>
    <recommendedName>
        <fullName evidence="2">F-box domain-containing protein</fullName>
    </recommendedName>
</protein>
<dbReference type="SUPFAM" id="SSF81383">
    <property type="entry name" value="F-box domain"/>
    <property type="match status" value="1"/>
</dbReference>
<feature type="signal peptide" evidence="1">
    <location>
        <begin position="1"/>
        <end position="20"/>
    </location>
</feature>
<proteinExistence type="predicted"/>
<name>A0A0D7AQ82_9AGAR</name>
<dbReference type="SMART" id="SM00256">
    <property type="entry name" value="FBOX"/>
    <property type="match status" value="1"/>
</dbReference>
<reference evidence="3 4" key="1">
    <citation type="journal article" date="2015" name="Fungal Genet. Biol.">
        <title>Evolution of novel wood decay mechanisms in Agaricales revealed by the genome sequences of Fistulina hepatica and Cylindrobasidium torrendii.</title>
        <authorList>
            <person name="Floudas D."/>
            <person name="Held B.W."/>
            <person name="Riley R."/>
            <person name="Nagy L.G."/>
            <person name="Koehler G."/>
            <person name="Ransdell A.S."/>
            <person name="Younus H."/>
            <person name="Chow J."/>
            <person name="Chiniquy J."/>
            <person name="Lipzen A."/>
            <person name="Tritt A."/>
            <person name="Sun H."/>
            <person name="Haridas S."/>
            <person name="LaButti K."/>
            <person name="Ohm R.A."/>
            <person name="Kues U."/>
            <person name="Blanchette R.A."/>
            <person name="Grigoriev I.V."/>
            <person name="Minto R.E."/>
            <person name="Hibbett D.S."/>
        </authorList>
    </citation>
    <scope>NUCLEOTIDE SEQUENCE [LARGE SCALE GENOMIC DNA]</scope>
    <source>
        <strain evidence="3 4">ATCC 64428</strain>
    </source>
</reference>
<feature type="domain" description="F-box" evidence="2">
    <location>
        <begin position="24"/>
        <end position="69"/>
    </location>
</feature>
<dbReference type="Proteomes" id="UP000054144">
    <property type="component" value="Unassembled WGS sequence"/>
</dbReference>
<dbReference type="AlphaFoldDB" id="A0A0D7AQ82"/>
<dbReference type="PROSITE" id="PS50181">
    <property type="entry name" value="FBOX"/>
    <property type="match status" value="1"/>
</dbReference>
<accession>A0A0D7AQ82</accession>
<gene>
    <name evidence="3" type="ORF">FISHEDRAFT_34348</name>
</gene>
<sequence length="424" mass="46939">MSRAASRCAVRLSTLALTAACPLCPHLVDLPNELLIAILEHLRSTDLCALSQTCRHLCAVAERVLYSSIVISEHLMECVLSERPQERVCLPMRTLRCCDSLLRRPHLTSIVRQFSIRWQTANAADHSHADSQRMSAVCARISCVLRSLVALERLELLLGPEVDVNVVIRHCRLPALRYCALSAEAPLEVIPSFSAPSSASAPQLVEFLSHVPRLTHLRLHEHLDDHVQAARSHTLLANPLPAGALPVLCAFRGSPAAAAALLPGRPVHYLSLSGQDDDFAVHLARLARTSVPVRYLDLATMAVRPGLLRSVAVYFPVVEGIKIRLALRHTLHYTMSGIRMLHALVSVLVDFKALAYLDLSPTEAETRNCHSVGSTERDNASELCIQWSYVCPTLIRVVFPSHAEYRKINGIWTRLSTRPTRHSK</sequence>
<evidence type="ECO:0000256" key="1">
    <source>
        <dbReference type="SAM" id="SignalP"/>
    </source>
</evidence>
<dbReference type="InterPro" id="IPR036047">
    <property type="entry name" value="F-box-like_dom_sf"/>
</dbReference>
<dbReference type="Pfam" id="PF12937">
    <property type="entry name" value="F-box-like"/>
    <property type="match status" value="1"/>
</dbReference>